<evidence type="ECO:0000256" key="1">
    <source>
        <dbReference type="SAM" id="Coils"/>
    </source>
</evidence>
<feature type="signal peptide" evidence="3">
    <location>
        <begin position="1"/>
        <end position="25"/>
    </location>
</feature>
<protein>
    <submittedName>
        <fullName evidence="4">Uncharacterized protein</fullName>
    </submittedName>
</protein>
<sequence length="420" mass="47817">MTSWMWAWLLVGASAGAGLRAGTEASPPGVLFLNPKDLIISGQEWRVIVEVNATDLVGEVERLEEASVRLEEDLRMLQEVDPRFHQPHQEVLRILEIVRQALTEAEEIEAYLPPPAPRRRRGFVNVGGTVIKFLFGNPDADDFDTLQSGLAQAKSDAAKCNDFGRCGMDECETQNNENTENIRRFDFAEMVALSLIKPHLRERLTGPNLSNELRSLILEVLGGEPPMTSTPDKEEGSLLPVEPSHRAPGKGKENWGKNFTMQRPEEVPYVKKYSTLVHWPYNQPAGYKERPTFGDPLVLLEDWSWFDHPKGMETRSRTKPRLEKTVRWEPADLACLEKQSGVDLTVEDYATNSVVLLVFKKRKGRVMATLNGQQASINPSLIDEHNPIIDLLEEYKDVFLEELFCEVDVRRRFWKKRLRS</sequence>
<organism evidence="4 5">
    <name type="scientific">Apolygus lucorum</name>
    <name type="common">Small green plant bug</name>
    <name type="synonym">Lygocoris lucorum</name>
    <dbReference type="NCBI Taxonomy" id="248454"/>
    <lineage>
        <taxon>Eukaryota</taxon>
        <taxon>Metazoa</taxon>
        <taxon>Ecdysozoa</taxon>
        <taxon>Arthropoda</taxon>
        <taxon>Hexapoda</taxon>
        <taxon>Insecta</taxon>
        <taxon>Pterygota</taxon>
        <taxon>Neoptera</taxon>
        <taxon>Paraneoptera</taxon>
        <taxon>Hemiptera</taxon>
        <taxon>Heteroptera</taxon>
        <taxon>Panheteroptera</taxon>
        <taxon>Cimicomorpha</taxon>
        <taxon>Miridae</taxon>
        <taxon>Mirini</taxon>
        <taxon>Apolygus</taxon>
    </lineage>
</organism>
<accession>A0A8S9YAP2</accession>
<evidence type="ECO:0000256" key="3">
    <source>
        <dbReference type="SAM" id="SignalP"/>
    </source>
</evidence>
<name>A0A8S9YAP2_APOLU</name>
<reference evidence="4" key="1">
    <citation type="journal article" date="2021" name="Mol. Ecol. Resour.">
        <title>Apolygus lucorum genome provides insights into omnivorousness and mesophyll feeding.</title>
        <authorList>
            <person name="Liu Y."/>
            <person name="Liu H."/>
            <person name="Wang H."/>
            <person name="Huang T."/>
            <person name="Liu B."/>
            <person name="Yang B."/>
            <person name="Yin L."/>
            <person name="Li B."/>
            <person name="Zhang Y."/>
            <person name="Zhang S."/>
            <person name="Jiang F."/>
            <person name="Zhang X."/>
            <person name="Ren Y."/>
            <person name="Wang B."/>
            <person name="Wang S."/>
            <person name="Lu Y."/>
            <person name="Wu K."/>
            <person name="Fan W."/>
            <person name="Wang G."/>
        </authorList>
    </citation>
    <scope>NUCLEOTIDE SEQUENCE</scope>
    <source>
        <strain evidence="4">12Hb</strain>
    </source>
</reference>
<feature type="coiled-coil region" evidence="1">
    <location>
        <begin position="53"/>
        <end position="80"/>
    </location>
</feature>
<keyword evidence="3" id="KW-0732">Signal</keyword>
<evidence type="ECO:0000313" key="5">
    <source>
        <dbReference type="Proteomes" id="UP000466442"/>
    </source>
</evidence>
<keyword evidence="1" id="KW-0175">Coiled coil</keyword>
<dbReference type="Proteomes" id="UP000466442">
    <property type="component" value="Linkage Group LG1"/>
</dbReference>
<gene>
    <name evidence="4" type="ORF">GE061_001358</name>
</gene>
<evidence type="ECO:0000313" key="4">
    <source>
        <dbReference type="EMBL" id="KAF6217006.1"/>
    </source>
</evidence>
<keyword evidence="5" id="KW-1185">Reference proteome</keyword>
<proteinExistence type="predicted"/>
<comment type="caution">
    <text evidence="4">The sequence shown here is derived from an EMBL/GenBank/DDBJ whole genome shotgun (WGS) entry which is preliminary data.</text>
</comment>
<dbReference type="AlphaFoldDB" id="A0A8S9YAP2"/>
<dbReference type="EMBL" id="WIXP02000001">
    <property type="protein sequence ID" value="KAF6217006.1"/>
    <property type="molecule type" value="Genomic_DNA"/>
</dbReference>
<evidence type="ECO:0000256" key="2">
    <source>
        <dbReference type="SAM" id="MobiDB-lite"/>
    </source>
</evidence>
<feature type="region of interest" description="Disordered" evidence="2">
    <location>
        <begin position="224"/>
        <end position="257"/>
    </location>
</feature>
<feature type="chain" id="PRO_5035925905" evidence="3">
    <location>
        <begin position="26"/>
        <end position="420"/>
    </location>
</feature>